<gene>
    <name evidence="3" type="ORF">MNOR_LOCUS28462</name>
</gene>
<dbReference type="GO" id="GO:0042302">
    <property type="term" value="F:structural constituent of cuticle"/>
    <property type="evidence" value="ECO:0007669"/>
    <property type="project" value="UniProtKB-UniRule"/>
</dbReference>
<dbReference type="AlphaFoldDB" id="A0AAV2RTD2"/>
<dbReference type="Proteomes" id="UP001497623">
    <property type="component" value="Unassembled WGS sequence"/>
</dbReference>
<name>A0AAV2RTD2_MEGNR</name>
<feature type="region of interest" description="Disordered" evidence="2">
    <location>
        <begin position="226"/>
        <end position="315"/>
    </location>
</feature>
<keyword evidence="1" id="KW-0193">Cuticle</keyword>
<protein>
    <recommendedName>
        <fullName evidence="5">Cuticle protein 6</fullName>
    </recommendedName>
</protein>
<dbReference type="InterPro" id="IPR000618">
    <property type="entry name" value="Insect_cuticle"/>
</dbReference>
<organism evidence="3 4">
    <name type="scientific">Meganyctiphanes norvegica</name>
    <name type="common">Northern krill</name>
    <name type="synonym">Thysanopoda norvegica</name>
    <dbReference type="NCBI Taxonomy" id="48144"/>
    <lineage>
        <taxon>Eukaryota</taxon>
        <taxon>Metazoa</taxon>
        <taxon>Ecdysozoa</taxon>
        <taxon>Arthropoda</taxon>
        <taxon>Crustacea</taxon>
        <taxon>Multicrustacea</taxon>
        <taxon>Malacostraca</taxon>
        <taxon>Eumalacostraca</taxon>
        <taxon>Eucarida</taxon>
        <taxon>Euphausiacea</taxon>
        <taxon>Euphausiidae</taxon>
        <taxon>Meganyctiphanes</taxon>
    </lineage>
</organism>
<evidence type="ECO:0000313" key="3">
    <source>
        <dbReference type="EMBL" id="CAL4139526.1"/>
    </source>
</evidence>
<feature type="compositionally biased region" description="Basic and acidic residues" evidence="2">
    <location>
        <begin position="272"/>
        <end position="289"/>
    </location>
</feature>
<sequence>MVKVVIMSAVCLARPQNGVDERGQPLFWDSAYQFAYAVASPEYGDYHGHQQSMDEYGHTSGSYYLLGADGQWSQTIYADKGLGYQTVYNQRPAGAPPPQVSEVTYQVFVHPGATAISAQGSAPPPPSAQPFGGIRQQSLVDPNVAQQQGRRINREIVNSQILPIGDSTIDAAFAPYYESSNAVQPENVYSPRFSRKAEASPVIFIEEQEPVSEPYYSSSDYDVQHETVYPQSSRQAESSPVFFIEEQEPAPESDYSSSDYEVQSAEESDEVEYSRFEREPSTRKGKEYIEEQEPVPEPYKSSPIDLQIPGAVTKN</sequence>
<comment type="caution">
    <text evidence="3">The sequence shown here is derived from an EMBL/GenBank/DDBJ whole genome shotgun (WGS) entry which is preliminary data.</text>
</comment>
<evidence type="ECO:0000313" key="4">
    <source>
        <dbReference type="Proteomes" id="UP001497623"/>
    </source>
</evidence>
<proteinExistence type="predicted"/>
<dbReference type="PROSITE" id="PS51155">
    <property type="entry name" value="CHIT_BIND_RR_2"/>
    <property type="match status" value="1"/>
</dbReference>
<evidence type="ECO:0000256" key="1">
    <source>
        <dbReference type="PROSITE-ProRule" id="PRU00497"/>
    </source>
</evidence>
<evidence type="ECO:0008006" key="5">
    <source>
        <dbReference type="Google" id="ProtNLM"/>
    </source>
</evidence>
<feature type="compositionally biased region" description="Polar residues" evidence="2">
    <location>
        <begin position="229"/>
        <end position="238"/>
    </location>
</feature>
<evidence type="ECO:0000256" key="2">
    <source>
        <dbReference type="SAM" id="MobiDB-lite"/>
    </source>
</evidence>
<keyword evidence="4" id="KW-1185">Reference proteome</keyword>
<dbReference type="EMBL" id="CAXKWB010031453">
    <property type="protein sequence ID" value="CAL4139526.1"/>
    <property type="molecule type" value="Genomic_DNA"/>
</dbReference>
<reference evidence="3 4" key="1">
    <citation type="submission" date="2024-05" db="EMBL/GenBank/DDBJ databases">
        <authorList>
            <person name="Wallberg A."/>
        </authorList>
    </citation>
    <scope>NUCLEOTIDE SEQUENCE [LARGE SCALE GENOMIC DNA]</scope>
</reference>
<accession>A0AAV2RTD2</accession>